<evidence type="ECO:0000256" key="4">
    <source>
        <dbReference type="ARBA" id="ARBA00022989"/>
    </source>
</evidence>
<dbReference type="PANTHER" id="PTHR46730">
    <property type="entry name" value="POLYCYSTIN-1"/>
    <property type="match status" value="1"/>
</dbReference>
<comment type="caution">
    <text evidence="8">The sequence shown here is derived from an EMBL/GenBank/DDBJ whole genome shotgun (WGS) entry which is preliminary data.</text>
</comment>
<evidence type="ECO:0000256" key="5">
    <source>
        <dbReference type="ARBA" id="ARBA00023136"/>
    </source>
</evidence>
<keyword evidence="4" id="KW-1133">Transmembrane helix</keyword>
<evidence type="ECO:0000256" key="6">
    <source>
        <dbReference type="SAM" id="SignalP"/>
    </source>
</evidence>
<keyword evidence="5" id="KW-0472">Membrane</keyword>
<evidence type="ECO:0000256" key="3">
    <source>
        <dbReference type="ARBA" id="ARBA00022737"/>
    </source>
</evidence>
<proteinExistence type="predicted"/>
<feature type="domain" description="PKD" evidence="7">
    <location>
        <begin position="1413"/>
        <end position="1490"/>
    </location>
</feature>
<dbReference type="CDD" id="cd00146">
    <property type="entry name" value="PKD"/>
    <property type="match status" value="5"/>
</dbReference>
<dbReference type="SUPFAM" id="SSF49299">
    <property type="entry name" value="PKD domain"/>
    <property type="match status" value="5"/>
</dbReference>
<evidence type="ECO:0000256" key="1">
    <source>
        <dbReference type="ARBA" id="ARBA00004141"/>
    </source>
</evidence>
<evidence type="ECO:0000259" key="7">
    <source>
        <dbReference type="PROSITE" id="PS50093"/>
    </source>
</evidence>
<dbReference type="GO" id="GO:0005886">
    <property type="term" value="C:plasma membrane"/>
    <property type="evidence" value="ECO:0007669"/>
    <property type="project" value="TreeGrafter"/>
</dbReference>
<dbReference type="Pfam" id="PF19190">
    <property type="entry name" value="BACON_2"/>
    <property type="match status" value="1"/>
</dbReference>
<dbReference type="Gene3D" id="2.60.40.10">
    <property type="entry name" value="Immunoglobulins"/>
    <property type="match status" value="6"/>
</dbReference>
<sequence>MLSGKRVLSFLILLTVLLFIPAGAAAQEPAITLDAEALLTAGATTSPASPPTAAFGINTYVTGETLRMENIVLDVIDEGTGLPIVPTDFGSFRIYRDSGTLPGQFDSSDQSISTGSVVDLGKVGVAFSVNFDLTYTIPLDNLAENYGNDLFVVFQTSSSIQEGQSFSLVLPANGILITRANPPWSGTFPDADVVAGPITVNLMAATLTISSLVTPGQGILPRSGPVEVIGLNGYAQQEYRIAYVIVTIENEGEFPEDGLQEVTPSDFISFELYRDSMGERNGIFDPATDGDPIASAPSPGGIPPSTSFDVIITVPPDELDAILPVDDQGDYAGNDFFICIRTSDTIDSDFDDEDYDAVDDFHVVLRPGAIYVPPTGAGEHFFFPPFEATDFVTGAIVPEGLVLDLQPIAMDRTDLDSQYHTYPGSYAEAEDLDVWLRYHYAVLGDNLRWKYLGERDRLFSGLGRDTIEAYVGSFEQPIAATLERRHEIIALDLAGGTADNPEYLTGITLTLSNLGPTLRSMIDFDPSFGIDPISCACILNSFFSGITVYEDTNGDGEYTEPPLDEYFNFDPTAGDQPVLANVVLTPGLFTADWYNTNFDETHYMLQLEFLDPPELESISDHKSDFFVVFRLDSGYADDSDTAGDGTSVNVAADFKISLERAEDLNRDGVWDRIDYNSDNIPQTPAVRFGRSTPLDSLTILAHSPDPYVYLEMSTLAAVMWGQDLSMNYGCCSNPIPQRVNATSLPTSLIAINAARSDIPTLDNPAMEPYITDIRLNFSGEGFDPTDIEDVLLVRDDKSPYHDVGLRTVGVFDIFNDLWNHPPPGSSYGALINPEEESPIPVTPWTWRNDGTGYYLILTPDSAQHKARIYPDDDIEPEESLDVFTDNFEILPDSGWPQDTVFSGADYFICIQTTDTISYGDEIKIEIPHDGLGLSSGSTVLEPAALIDPESPGDNVHSVLANVPVKLHGLVQPGQEIDANSGMVPVMGFNMYTNRPPAAEGGVDVYLEMLVIAFLQYGTRDSFNIVSDLLPFEGINGRDTAMSGIQLYRDANGNGIFDGPAVDTLVIMDDTSETLGVNPSRVGLIGDDPNQVLMVFSSPENRQPVPPTDAGTDAGDDFFLVIQTSPTFERNEDNFSVAMISWGPDSPDAPAPHQIEAGGNRPYDAISYYQVHPWTRRGMGFVDSDGVRTRSTESMATNVFNATRTTLLQPVENFRATLESPLITDPSHQILLLWEDTNADDPGTPYFNENESGYWIESNVYGEFTPLPDSLLQADATSYFFDGPPFLAGRTVEFRIMPYRNNVIGIPQYPPFNGPGPTASTSATLWPSQRPEPIARFTASETSGCAPMSVCFTNDTIGEGPITYLWDFDDGQISTEENPCHTFTGMGTYQVCLTATNAWGSHTTCKAITASEPPTADFIMDKNYTCINQPVQFTSTSTGNPTQYLWDFGDGKTSTLPDPSHTYTSAGDFTVTLTVSNNCPPGSSTTKTVTVVGALIADFSYSPTDGCAPATVTFTDLSTCEPTEWLWDFGDGQTSSEQNPSHLYSEPGTYAVCLTAGNGITDNEKCVEVVVYDAPVAMYLAERACAYVGEELQFTDISTGNPTEYLWDFGDGSTSPEQNPTHAYSAAGEYTVVMTAGNSCGVDTTQPITIRVADNFTADFSYSPTDACTPGTIQFTDLSMCDPAEWCWFFGDGTTSTEQNPLHLYTSPGTYIVTLQSGDGLTKWDEEIKTIVLTSCNPVIALDPAVLNNSCPAGSNAPAQTFTVKNAGSGMLSYQITESAYWFWLSPTSGTSTGEEDVITVTYTSSSMAPGTYTARITVSAPGADNSPQYLDVYLTVGSSELTQINLIAPRSGQALSSPPAFSWTCDGGQDNAFAVEFALSPSGPWKSSYEDLGKVITGTSWSLPLPAWNKVPAGSQIYWRVRGTDRSKQPRTVITSDEVWSFHKN</sequence>
<reference evidence="8 9" key="1">
    <citation type="journal article" date="2017" name="ISME J.">
        <title>Energy and carbon metabolisms in a deep terrestrial subsurface fluid microbial community.</title>
        <authorList>
            <person name="Momper L."/>
            <person name="Jungbluth S.P."/>
            <person name="Lee M.D."/>
            <person name="Amend J.P."/>
        </authorList>
    </citation>
    <scope>NUCLEOTIDE SEQUENCE [LARGE SCALE GENOMIC DNA]</scope>
    <source>
        <strain evidence="8">SURF_5</strain>
    </source>
</reference>
<dbReference type="GO" id="GO:0006816">
    <property type="term" value="P:calcium ion transport"/>
    <property type="evidence" value="ECO:0007669"/>
    <property type="project" value="TreeGrafter"/>
</dbReference>
<dbReference type="SMART" id="SM00089">
    <property type="entry name" value="PKD"/>
    <property type="match status" value="5"/>
</dbReference>
<dbReference type="GO" id="GO:0005261">
    <property type="term" value="F:monoatomic cation channel activity"/>
    <property type="evidence" value="ECO:0007669"/>
    <property type="project" value="TreeGrafter"/>
</dbReference>
<feature type="domain" description="PKD" evidence="7">
    <location>
        <begin position="1494"/>
        <end position="1570"/>
    </location>
</feature>
<dbReference type="Proteomes" id="UP000265882">
    <property type="component" value="Unassembled WGS sequence"/>
</dbReference>
<dbReference type="InterPro" id="IPR000601">
    <property type="entry name" value="PKD_dom"/>
</dbReference>
<feature type="chain" id="PRO_5017400122" evidence="6">
    <location>
        <begin position="27"/>
        <end position="1945"/>
    </location>
</feature>
<dbReference type="InterPro" id="IPR022409">
    <property type="entry name" value="PKD/Chitinase_dom"/>
</dbReference>
<feature type="domain" description="PKD" evidence="7">
    <location>
        <begin position="1655"/>
        <end position="1718"/>
    </location>
</feature>
<dbReference type="InterPro" id="IPR024361">
    <property type="entry name" value="BACON"/>
</dbReference>
<dbReference type="FunFam" id="2.60.40.10:FF:000270">
    <property type="entry name" value="Cell surface protein"/>
    <property type="match status" value="2"/>
</dbReference>
<dbReference type="InterPro" id="IPR013783">
    <property type="entry name" value="Ig-like_fold"/>
</dbReference>
<evidence type="ECO:0000313" key="9">
    <source>
        <dbReference type="Proteomes" id="UP000265882"/>
    </source>
</evidence>
<accession>A0A3A4NYX5</accession>
<dbReference type="InterPro" id="IPR035986">
    <property type="entry name" value="PKD_dom_sf"/>
</dbReference>
<protein>
    <submittedName>
        <fullName evidence="8">PKD domain-containing protein</fullName>
    </submittedName>
</protein>
<dbReference type="PANTHER" id="PTHR46730:SF1">
    <property type="entry name" value="PLAT DOMAIN-CONTAINING PROTEIN"/>
    <property type="match status" value="1"/>
</dbReference>
<dbReference type="EMBL" id="QZKU01000041">
    <property type="protein sequence ID" value="RJP24059.1"/>
    <property type="molecule type" value="Genomic_DNA"/>
</dbReference>
<keyword evidence="3" id="KW-0677">Repeat</keyword>
<evidence type="ECO:0000313" key="8">
    <source>
        <dbReference type="EMBL" id="RJP24059.1"/>
    </source>
</evidence>
<evidence type="ECO:0000256" key="2">
    <source>
        <dbReference type="ARBA" id="ARBA00022692"/>
    </source>
</evidence>
<keyword evidence="6" id="KW-0732">Signal</keyword>
<comment type="subcellular location">
    <subcellularLocation>
        <location evidence="1">Membrane</location>
        <topology evidence="1">Multi-pass membrane protein</topology>
    </subcellularLocation>
</comment>
<feature type="signal peptide" evidence="6">
    <location>
        <begin position="1"/>
        <end position="26"/>
    </location>
</feature>
<feature type="domain" description="PKD" evidence="7">
    <location>
        <begin position="1574"/>
        <end position="1651"/>
    </location>
</feature>
<keyword evidence="2" id="KW-0812">Transmembrane</keyword>
<organism evidence="8 9">
    <name type="scientific">Abyssobacteria bacterium (strain SURF_5)</name>
    <dbReference type="NCBI Taxonomy" id="2093360"/>
    <lineage>
        <taxon>Bacteria</taxon>
        <taxon>Pseudomonadati</taxon>
        <taxon>Candidatus Hydrogenedentota</taxon>
        <taxon>Candidatus Abyssobacteria</taxon>
    </lineage>
</organism>
<feature type="domain" description="PKD" evidence="7">
    <location>
        <begin position="1332"/>
        <end position="1403"/>
    </location>
</feature>
<dbReference type="PROSITE" id="PS50093">
    <property type="entry name" value="PKD"/>
    <property type="match status" value="5"/>
</dbReference>
<name>A0A3A4NYX5_ABYX5</name>
<gene>
    <name evidence="8" type="ORF">C4520_05040</name>
</gene>
<dbReference type="Pfam" id="PF18911">
    <property type="entry name" value="PKD_4"/>
    <property type="match status" value="5"/>
</dbReference>